<organism evidence="12">
    <name type="scientific">Candidatus Kentrum sp. LPFa</name>
    <dbReference type="NCBI Taxonomy" id="2126335"/>
    <lineage>
        <taxon>Bacteria</taxon>
        <taxon>Pseudomonadati</taxon>
        <taxon>Pseudomonadota</taxon>
        <taxon>Gammaproteobacteria</taxon>
        <taxon>Candidatus Kentrum</taxon>
    </lineage>
</organism>
<feature type="domain" description="RecF/RecN/SMC N-terminal" evidence="11">
    <location>
        <begin position="2"/>
        <end position="512"/>
    </location>
</feature>
<dbReference type="EMBL" id="CAADFK010000190">
    <property type="protein sequence ID" value="VFK19895.1"/>
    <property type="molecule type" value="Genomic_DNA"/>
</dbReference>
<accession>A0A450WS80</accession>
<dbReference type="PIRSF" id="PIRSF003128">
    <property type="entry name" value="RecN"/>
    <property type="match status" value="1"/>
</dbReference>
<dbReference type="InterPro" id="IPR003395">
    <property type="entry name" value="RecF/RecN/SMC_N"/>
</dbReference>
<dbReference type="PANTHER" id="PTHR11059">
    <property type="entry name" value="DNA REPAIR PROTEIN RECN"/>
    <property type="match status" value="1"/>
</dbReference>
<dbReference type="SUPFAM" id="SSF52540">
    <property type="entry name" value="P-loop containing nucleoside triphosphate hydrolases"/>
    <property type="match status" value="1"/>
</dbReference>
<comment type="function">
    <text evidence="1 9">May be involved in recombinational repair of damaged DNA.</text>
</comment>
<keyword evidence="6" id="KW-0067">ATP-binding</keyword>
<reference evidence="12" key="1">
    <citation type="submission" date="2019-02" db="EMBL/GenBank/DDBJ databases">
        <authorList>
            <person name="Gruber-Vodicka R. H."/>
            <person name="Seah K. B. B."/>
        </authorList>
    </citation>
    <scope>NUCLEOTIDE SEQUENCE</scope>
    <source>
        <strain evidence="12">BECK_S313</strain>
    </source>
</reference>
<evidence type="ECO:0000256" key="1">
    <source>
        <dbReference type="ARBA" id="ARBA00003618"/>
    </source>
</evidence>
<name>A0A450WS80_9GAMM</name>
<evidence type="ECO:0000256" key="6">
    <source>
        <dbReference type="ARBA" id="ARBA00022840"/>
    </source>
</evidence>
<dbReference type="Gene3D" id="3.40.50.300">
    <property type="entry name" value="P-loop containing nucleotide triphosphate hydrolases"/>
    <property type="match status" value="2"/>
</dbReference>
<dbReference type="GO" id="GO:0006310">
    <property type="term" value="P:DNA recombination"/>
    <property type="evidence" value="ECO:0007669"/>
    <property type="project" value="InterPro"/>
</dbReference>
<dbReference type="NCBIfam" id="TIGR00634">
    <property type="entry name" value="recN"/>
    <property type="match status" value="1"/>
</dbReference>
<dbReference type="GO" id="GO:0005524">
    <property type="term" value="F:ATP binding"/>
    <property type="evidence" value="ECO:0007669"/>
    <property type="project" value="UniProtKB-KW"/>
</dbReference>
<evidence type="ECO:0000256" key="5">
    <source>
        <dbReference type="ARBA" id="ARBA00022763"/>
    </source>
</evidence>
<dbReference type="FunFam" id="3.40.50.300:FF:000356">
    <property type="entry name" value="DNA repair protein RecN"/>
    <property type="match status" value="1"/>
</dbReference>
<dbReference type="GO" id="GO:0006281">
    <property type="term" value="P:DNA repair"/>
    <property type="evidence" value="ECO:0007669"/>
    <property type="project" value="UniProtKB-KW"/>
</dbReference>
<dbReference type="GO" id="GO:0009432">
    <property type="term" value="P:SOS response"/>
    <property type="evidence" value="ECO:0007669"/>
    <property type="project" value="UniProtKB-ARBA"/>
</dbReference>
<evidence type="ECO:0000259" key="11">
    <source>
        <dbReference type="Pfam" id="PF02463"/>
    </source>
</evidence>
<dbReference type="NCBIfam" id="NF008121">
    <property type="entry name" value="PRK10869.1"/>
    <property type="match status" value="1"/>
</dbReference>
<evidence type="ECO:0000256" key="2">
    <source>
        <dbReference type="ARBA" id="ARBA00009441"/>
    </source>
</evidence>
<evidence type="ECO:0000256" key="8">
    <source>
        <dbReference type="ARBA" id="ARBA00033408"/>
    </source>
</evidence>
<feature type="coiled-coil region" evidence="10">
    <location>
        <begin position="328"/>
        <end position="365"/>
    </location>
</feature>
<gene>
    <name evidence="12" type="ORF">BECKLPF1236B_GA0070989_11906</name>
</gene>
<evidence type="ECO:0000256" key="7">
    <source>
        <dbReference type="ARBA" id="ARBA00023204"/>
    </source>
</evidence>
<keyword evidence="4" id="KW-0547">Nucleotide-binding</keyword>
<comment type="similarity">
    <text evidence="2 9">Belongs to the RecN family.</text>
</comment>
<keyword evidence="10" id="KW-0175">Coiled coil</keyword>
<protein>
    <recommendedName>
        <fullName evidence="3 9">DNA repair protein RecN</fullName>
    </recommendedName>
    <alternativeName>
        <fullName evidence="8 9">Recombination protein N</fullName>
    </alternativeName>
</protein>
<keyword evidence="7 9" id="KW-0234">DNA repair</keyword>
<dbReference type="GO" id="GO:0043590">
    <property type="term" value="C:bacterial nucleoid"/>
    <property type="evidence" value="ECO:0007669"/>
    <property type="project" value="TreeGrafter"/>
</dbReference>
<dbReference type="PANTHER" id="PTHR11059:SF0">
    <property type="entry name" value="DNA REPAIR PROTEIN RECN"/>
    <property type="match status" value="1"/>
</dbReference>
<sequence>MLVHLTVRDFVIVDRLELAIRSGMTVMTGETGAGKSILVDALGLALGERAGGNVVRAGCKRAEIAAVFDISQQPDVREWLQEQALDSEEPECILRRSITTEGRARAFINGRPAPVQALRELGDRLVDIHGQHAHQSLLKGGVQRDIVDAYGGNDSDRKVIAELYAESKAKQREMSRYTDESGEGNDARLEWLRFQVEEIRNLNLEPGEMEALDEEHRRLGHGAEIIDACQGILAQIGLDSDNGALGRIDASLRALGGLCAYDKRLEEIHALFDTAIIHLKEGAGTLRQYVSGLGVDEERLRWVEARLAAIYDLARKHRVPPDGLTKLAAELEEEISQIEQSATLVAELHRQLAALKEQYQVVASRLREKRMDAGARLATEVTENLQRLGMPGGRLEISVLPQGDGHPTPSGLDEVVFDARTNPGQSAKPLTQVVSGGELSRIALAIQVIVSEDTGTPTLIFDEVDSGIGGRVAEIVGRHLRHLGRTRQVLCITHLPQVASQAHHHLKVQKCADEDSTRIELASLKEPERIQEIARMVGGIEITARTRAYAREMLENNDK</sequence>
<evidence type="ECO:0000313" key="12">
    <source>
        <dbReference type="EMBL" id="VFK19895.1"/>
    </source>
</evidence>
<dbReference type="Pfam" id="PF02463">
    <property type="entry name" value="SMC_N"/>
    <property type="match status" value="1"/>
</dbReference>
<evidence type="ECO:0000256" key="3">
    <source>
        <dbReference type="ARBA" id="ARBA00021315"/>
    </source>
</evidence>
<dbReference type="AlphaFoldDB" id="A0A450WS80"/>
<dbReference type="InterPro" id="IPR027417">
    <property type="entry name" value="P-loop_NTPase"/>
</dbReference>
<keyword evidence="5 9" id="KW-0227">DNA damage</keyword>
<evidence type="ECO:0000256" key="4">
    <source>
        <dbReference type="ARBA" id="ARBA00022741"/>
    </source>
</evidence>
<dbReference type="CDD" id="cd03241">
    <property type="entry name" value="ABC_RecN"/>
    <property type="match status" value="2"/>
</dbReference>
<dbReference type="FunFam" id="3.40.50.300:FF:000319">
    <property type="entry name" value="DNA repair protein RecN"/>
    <property type="match status" value="1"/>
</dbReference>
<evidence type="ECO:0000256" key="10">
    <source>
        <dbReference type="SAM" id="Coils"/>
    </source>
</evidence>
<proteinExistence type="inferred from homology"/>
<evidence type="ECO:0000256" key="9">
    <source>
        <dbReference type="PIRNR" id="PIRNR003128"/>
    </source>
</evidence>
<dbReference type="InterPro" id="IPR004604">
    <property type="entry name" value="DNA_recomb/repair_RecN"/>
</dbReference>